<keyword evidence="1" id="KW-0472">Membrane</keyword>
<protein>
    <submittedName>
        <fullName evidence="2">Uncharacterized protein</fullName>
    </submittedName>
</protein>
<proteinExistence type="predicted"/>
<name>X6MCX9_RETFI</name>
<dbReference type="AlphaFoldDB" id="X6MCX9"/>
<dbReference type="EMBL" id="ASPP01022091">
    <property type="protein sequence ID" value="ETO11749.1"/>
    <property type="molecule type" value="Genomic_DNA"/>
</dbReference>
<keyword evidence="3" id="KW-1185">Reference proteome</keyword>
<keyword evidence="1" id="KW-1133">Transmembrane helix</keyword>
<accession>X6MCX9</accession>
<sequence>MVTKNVKKYFHFLIKGKTELEVKINTCNKKKIDLNICMQTHLRERGWGVCKKKIKTRYLLKCSFKQWGELRKSAFTDEWMRTLLKSNQVTDVRISARKKKLAKDGTIIINFITPHVRKDSEAIHCAKSNLCKAVQLFSNAVAQHVSFFFLDCTSMYTFAYIFIFVCLWVQGLGIAMHTCQWDGCSDIVVRDTEGYCSRHRQQKYHKERDTGNKMERKNKKVNVQKVQQRNVENATFNENDTQHHANANANANANETVGRDVFANGCKRELMDIDMDSSQLFVSNTNTNVNWFPQLQWIHPNSFTMPSVNNAAQFSTFQFNATTPQHTSSYPTFVAPTIVPNGSTVPIVRSKKTYKQTKRVIALSD</sequence>
<evidence type="ECO:0000313" key="2">
    <source>
        <dbReference type="EMBL" id="ETO11749.1"/>
    </source>
</evidence>
<organism evidence="2 3">
    <name type="scientific">Reticulomyxa filosa</name>
    <dbReference type="NCBI Taxonomy" id="46433"/>
    <lineage>
        <taxon>Eukaryota</taxon>
        <taxon>Sar</taxon>
        <taxon>Rhizaria</taxon>
        <taxon>Retaria</taxon>
        <taxon>Foraminifera</taxon>
        <taxon>Monothalamids</taxon>
        <taxon>Reticulomyxidae</taxon>
        <taxon>Reticulomyxa</taxon>
    </lineage>
</organism>
<evidence type="ECO:0000256" key="1">
    <source>
        <dbReference type="SAM" id="Phobius"/>
    </source>
</evidence>
<dbReference type="Proteomes" id="UP000023152">
    <property type="component" value="Unassembled WGS sequence"/>
</dbReference>
<comment type="caution">
    <text evidence="2">The sequence shown here is derived from an EMBL/GenBank/DDBJ whole genome shotgun (WGS) entry which is preliminary data.</text>
</comment>
<reference evidence="2 3" key="1">
    <citation type="journal article" date="2013" name="Curr. Biol.">
        <title>The Genome of the Foraminiferan Reticulomyxa filosa.</title>
        <authorList>
            <person name="Glockner G."/>
            <person name="Hulsmann N."/>
            <person name="Schleicher M."/>
            <person name="Noegel A.A."/>
            <person name="Eichinger L."/>
            <person name="Gallinger C."/>
            <person name="Pawlowski J."/>
            <person name="Sierra R."/>
            <person name="Euteneuer U."/>
            <person name="Pillet L."/>
            <person name="Moustafa A."/>
            <person name="Platzer M."/>
            <person name="Groth M."/>
            <person name="Szafranski K."/>
            <person name="Schliwa M."/>
        </authorList>
    </citation>
    <scope>NUCLEOTIDE SEQUENCE [LARGE SCALE GENOMIC DNA]</scope>
</reference>
<gene>
    <name evidence="2" type="ORF">RFI_25627</name>
</gene>
<evidence type="ECO:0000313" key="3">
    <source>
        <dbReference type="Proteomes" id="UP000023152"/>
    </source>
</evidence>
<feature type="transmembrane region" description="Helical" evidence="1">
    <location>
        <begin position="157"/>
        <end position="176"/>
    </location>
</feature>
<keyword evidence="1" id="KW-0812">Transmembrane</keyword>